<dbReference type="AlphaFoldDB" id="A0A1X0WA33"/>
<accession>A0A1X0WA33</accession>
<dbReference type="NCBIfam" id="TIGR02107">
    <property type="entry name" value="PQQ_syn_pqqA"/>
    <property type="match status" value="1"/>
</dbReference>
<evidence type="ECO:0000256" key="6">
    <source>
        <dbReference type="ARBA" id="ARBA00030967"/>
    </source>
</evidence>
<comment type="pathway">
    <text evidence="1 7">Cofactor biosynthesis; pyrroloquinoline quinone biosynthesis.</text>
</comment>
<evidence type="ECO:0000256" key="5">
    <source>
        <dbReference type="ARBA" id="ARBA00024749"/>
    </source>
</evidence>
<organism evidence="8 9">
    <name type="scientific">Rouxiella badensis</name>
    <dbReference type="NCBI Taxonomy" id="1646377"/>
    <lineage>
        <taxon>Bacteria</taxon>
        <taxon>Pseudomonadati</taxon>
        <taxon>Pseudomonadota</taxon>
        <taxon>Gammaproteobacteria</taxon>
        <taxon>Enterobacterales</taxon>
        <taxon>Yersiniaceae</taxon>
        <taxon>Rouxiella</taxon>
    </lineage>
</organism>
<dbReference type="UniPathway" id="UPA00539"/>
<dbReference type="RefSeq" id="WP_038328232.1">
    <property type="nucleotide sequence ID" value="NZ_CAUQAZ010000038.1"/>
</dbReference>
<comment type="caution">
    <text evidence="8">The sequence shown here is derived from an EMBL/GenBank/DDBJ whole genome shotgun (WGS) entry which is preliminary data.</text>
</comment>
<sequence>MTTWTKPKFVDLRLGLEVTLYISNR</sequence>
<dbReference type="InterPro" id="IPR011725">
    <property type="entry name" value="PQQ_synth_PqqA"/>
</dbReference>
<evidence type="ECO:0000256" key="4">
    <source>
        <dbReference type="ARBA" id="ARBA00022905"/>
    </source>
</evidence>
<dbReference type="Proteomes" id="UP000192536">
    <property type="component" value="Unassembled WGS sequence"/>
</dbReference>
<proteinExistence type="inferred from homology"/>
<comment type="function">
    <text evidence="5 7">Required for coenzyme pyrroloquinoline quinone (PQQ) biosynthesis. PQQ is probably formed by cross-linking a specific glutamate to a specific tyrosine residue and excising these residues from the peptide.</text>
</comment>
<evidence type="ECO:0000313" key="9">
    <source>
        <dbReference type="Proteomes" id="UP000192536"/>
    </source>
</evidence>
<dbReference type="EMBL" id="MRWE01000049">
    <property type="protein sequence ID" value="ORJ23575.1"/>
    <property type="molecule type" value="Genomic_DNA"/>
</dbReference>
<dbReference type="STRING" id="1646377.BS640_20700"/>
<dbReference type="HAMAP" id="MF_00656">
    <property type="entry name" value="PQQ_syn_PqqA"/>
    <property type="match status" value="1"/>
</dbReference>
<name>A0A1X0WA33_9GAMM</name>
<keyword evidence="4 7" id="KW-0884">PQQ biosynthesis</keyword>
<dbReference type="Pfam" id="PF08042">
    <property type="entry name" value="PqqA"/>
    <property type="match status" value="1"/>
</dbReference>
<protein>
    <recommendedName>
        <fullName evidence="3 7">Coenzyme PQQ synthesis protein A</fullName>
    </recommendedName>
    <alternativeName>
        <fullName evidence="6 7">Pyrroloquinoline quinone biosynthesis protein A</fullName>
    </alternativeName>
</protein>
<evidence type="ECO:0000256" key="2">
    <source>
        <dbReference type="ARBA" id="ARBA00009325"/>
    </source>
</evidence>
<evidence type="ECO:0000256" key="3">
    <source>
        <dbReference type="ARBA" id="ARBA00015086"/>
    </source>
</evidence>
<dbReference type="GeneID" id="93568328"/>
<evidence type="ECO:0000313" key="8">
    <source>
        <dbReference type="EMBL" id="ORJ23575.1"/>
    </source>
</evidence>
<keyword evidence="9" id="KW-1185">Reference proteome</keyword>
<evidence type="ECO:0000256" key="1">
    <source>
        <dbReference type="ARBA" id="ARBA00004886"/>
    </source>
</evidence>
<dbReference type="GO" id="GO:0018189">
    <property type="term" value="P:pyrroloquinoline quinone biosynthetic process"/>
    <property type="evidence" value="ECO:0007669"/>
    <property type="project" value="UniProtKB-UniRule"/>
</dbReference>
<gene>
    <name evidence="7" type="primary">pqqA</name>
    <name evidence="8" type="ORF">BS640_20700</name>
</gene>
<reference evidence="8 9" key="1">
    <citation type="journal article" date="2017" name="Int. J. Syst. Evol. Microbiol.">
        <title>Rouxiella badensis sp. nov. and Rouxiella silvae sp. nov. isolated from peat bog soil in Germany and emendation of the genus description.</title>
        <authorList>
            <person name="Le Fleche-Mateos A."/>
            <person name="Kugler J.H."/>
            <person name="Hansen S.H."/>
            <person name="Syldatk C."/>
            <person name="Hausmann R."/>
            <person name="Lomprez F."/>
            <person name="Vandenbogaert M."/>
            <person name="Manuguerra J.C."/>
            <person name="Grimont P.A."/>
        </authorList>
    </citation>
    <scope>NUCLEOTIDE SEQUENCE [LARGE SCALE GENOMIC DNA]</scope>
    <source>
        <strain evidence="8 9">DSM 100043</strain>
    </source>
</reference>
<feature type="cross-link" description="Pyrroloquinoline quinone (Glu-Tyr)" evidence="7">
    <location>
        <begin position="17"/>
        <end position="21"/>
    </location>
</feature>
<comment type="similarity">
    <text evidence="2 7">Belongs to the PqqA family.</text>
</comment>
<evidence type="ECO:0000256" key="7">
    <source>
        <dbReference type="HAMAP-Rule" id="MF_00656"/>
    </source>
</evidence>